<dbReference type="EMBL" id="JAEPQZ010000007">
    <property type="protein sequence ID" value="KAG2179234.1"/>
    <property type="molecule type" value="Genomic_DNA"/>
</dbReference>
<dbReference type="Proteomes" id="UP000654370">
    <property type="component" value="Unassembled WGS sequence"/>
</dbReference>
<dbReference type="Pfam" id="PF01585">
    <property type="entry name" value="G-patch"/>
    <property type="match status" value="1"/>
</dbReference>
<dbReference type="InterPro" id="IPR000467">
    <property type="entry name" value="G_patch_dom"/>
</dbReference>
<dbReference type="InterPro" id="IPR001374">
    <property type="entry name" value="R3H_dom"/>
</dbReference>
<dbReference type="OrthoDB" id="21470at2759"/>
<dbReference type="InterPro" id="IPR051189">
    <property type="entry name" value="Splicing_assoc_domain"/>
</dbReference>
<keyword evidence="4" id="KW-1185">Reference proteome</keyword>
<comment type="caution">
    <text evidence="3">The sequence shown here is derived from an EMBL/GenBank/DDBJ whole genome shotgun (WGS) entry which is preliminary data.</text>
</comment>
<feature type="domain" description="G-patch" evidence="2">
    <location>
        <begin position="125"/>
        <end position="168"/>
    </location>
</feature>
<name>A0A8H7PRN9_MORIS</name>
<accession>A0A8H7PRN9</accession>
<dbReference type="Gene3D" id="3.30.1370.50">
    <property type="entry name" value="R3H-like domain"/>
    <property type="match status" value="1"/>
</dbReference>
<feature type="compositionally biased region" description="Low complexity" evidence="1">
    <location>
        <begin position="94"/>
        <end position="103"/>
    </location>
</feature>
<dbReference type="AlphaFoldDB" id="A0A8H7PRN9"/>
<evidence type="ECO:0000313" key="4">
    <source>
        <dbReference type="Proteomes" id="UP000654370"/>
    </source>
</evidence>
<reference evidence="3" key="1">
    <citation type="submission" date="2020-12" db="EMBL/GenBank/DDBJ databases">
        <title>Metabolic potential, ecology and presence of endohyphal bacteria is reflected in genomic diversity of Mucoromycotina.</title>
        <authorList>
            <person name="Muszewska A."/>
            <person name="Okrasinska A."/>
            <person name="Steczkiewicz K."/>
            <person name="Drgas O."/>
            <person name="Orlowska M."/>
            <person name="Perlinska-Lenart U."/>
            <person name="Aleksandrzak-Piekarczyk T."/>
            <person name="Szatraj K."/>
            <person name="Zielenkiewicz U."/>
            <person name="Pilsyk S."/>
            <person name="Malc E."/>
            <person name="Mieczkowski P."/>
            <person name="Kruszewska J.S."/>
            <person name="Biernat P."/>
            <person name="Pawlowska J."/>
        </authorList>
    </citation>
    <scope>NUCLEOTIDE SEQUENCE</scope>
    <source>
        <strain evidence="3">WA0000067209</strain>
    </source>
</reference>
<dbReference type="Pfam" id="PF01424">
    <property type="entry name" value="R3H"/>
    <property type="match status" value="1"/>
</dbReference>
<sequence length="168" mass="18422">MAPLAKYTRRQVHLLATAYNLKSKSLGSGNSRYPVLSKTDRTFIPQDRRYIERFISEAQSTLDEQGSILRKHRVSNNMSPGYPTKSKQKRGSGKKSSSSQNQSPNMGSATPHGYVVASDALPISDQNIGHQMLAAMGWRQGDSLGTEGTGITNPIQAIVRKKRMGLGM</sequence>
<gene>
    <name evidence="3" type="ORF">INT43_002084</name>
</gene>
<feature type="region of interest" description="Disordered" evidence="1">
    <location>
        <begin position="63"/>
        <end position="113"/>
    </location>
</feature>
<dbReference type="PANTHER" id="PTHR14195">
    <property type="entry name" value="G PATCH DOMAIN CONTAINING PROTEIN 2"/>
    <property type="match status" value="1"/>
</dbReference>
<organism evidence="3 4">
    <name type="scientific">Mortierella isabellina</name>
    <name type="common">Filamentous fungus</name>
    <name type="synonym">Umbelopsis isabellina</name>
    <dbReference type="NCBI Taxonomy" id="91625"/>
    <lineage>
        <taxon>Eukaryota</taxon>
        <taxon>Fungi</taxon>
        <taxon>Fungi incertae sedis</taxon>
        <taxon>Mucoromycota</taxon>
        <taxon>Mucoromycotina</taxon>
        <taxon>Umbelopsidomycetes</taxon>
        <taxon>Umbelopsidales</taxon>
        <taxon>Umbelopsidaceae</taxon>
        <taxon>Umbelopsis</taxon>
    </lineage>
</organism>
<dbReference type="SUPFAM" id="SSF82708">
    <property type="entry name" value="R3H domain"/>
    <property type="match status" value="1"/>
</dbReference>
<protein>
    <recommendedName>
        <fullName evidence="2">G-patch domain-containing protein</fullName>
    </recommendedName>
</protein>
<proteinExistence type="predicted"/>
<dbReference type="InterPro" id="IPR036867">
    <property type="entry name" value="R3H_dom_sf"/>
</dbReference>
<dbReference type="PROSITE" id="PS50174">
    <property type="entry name" value="G_PATCH"/>
    <property type="match status" value="1"/>
</dbReference>
<dbReference type="GO" id="GO:0003676">
    <property type="term" value="F:nucleic acid binding"/>
    <property type="evidence" value="ECO:0007669"/>
    <property type="project" value="InterPro"/>
</dbReference>
<evidence type="ECO:0000256" key="1">
    <source>
        <dbReference type="SAM" id="MobiDB-lite"/>
    </source>
</evidence>
<evidence type="ECO:0000313" key="3">
    <source>
        <dbReference type="EMBL" id="KAG2179234.1"/>
    </source>
</evidence>
<dbReference type="SMART" id="SM00443">
    <property type="entry name" value="G_patch"/>
    <property type="match status" value="1"/>
</dbReference>
<evidence type="ECO:0000259" key="2">
    <source>
        <dbReference type="PROSITE" id="PS50174"/>
    </source>
</evidence>